<accession>A0A5C4T4Y9</accession>
<name>A0A5C4T4Y9_9BACL</name>
<dbReference type="OrthoDB" id="2660334at2"/>
<evidence type="ECO:0000313" key="2">
    <source>
        <dbReference type="Proteomes" id="UP000307943"/>
    </source>
</evidence>
<reference evidence="1 2" key="1">
    <citation type="submission" date="2019-05" db="EMBL/GenBank/DDBJ databases">
        <title>We sequenced the genome of Paenibacillus hemerocallicola KCTC 33185 for further insight into its adaptation and study the phylogeny of Paenibacillus.</title>
        <authorList>
            <person name="Narsing Rao M.P."/>
        </authorList>
    </citation>
    <scope>NUCLEOTIDE SEQUENCE [LARGE SCALE GENOMIC DNA]</scope>
    <source>
        <strain evidence="1 2">KCTC 33185</strain>
    </source>
</reference>
<proteinExistence type="predicted"/>
<gene>
    <name evidence="1" type="ORF">FE784_26620</name>
</gene>
<evidence type="ECO:0000313" key="1">
    <source>
        <dbReference type="EMBL" id="TNJ63239.1"/>
    </source>
</evidence>
<dbReference type="Proteomes" id="UP000307943">
    <property type="component" value="Unassembled WGS sequence"/>
</dbReference>
<sequence>MTRTAAKLVSTFLTGIARYFVQTASPSAHRPEIPEELKK</sequence>
<dbReference type="NCBIfam" id="TIGR04223">
    <property type="entry name" value="quorum_AgrD"/>
    <property type="match status" value="1"/>
</dbReference>
<dbReference type="RefSeq" id="WP_139605293.1">
    <property type="nucleotide sequence ID" value="NZ_VDCQ01000046.1"/>
</dbReference>
<dbReference type="EMBL" id="VDCQ01000046">
    <property type="protein sequence ID" value="TNJ63239.1"/>
    <property type="molecule type" value="Genomic_DNA"/>
</dbReference>
<comment type="caution">
    <text evidence="1">The sequence shown here is derived from an EMBL/GenBank/DDBJ whole genome shotgun (WGS) entry which is preliminary data.</text>
</comment>
<keyword evidence="2" id="KW-1185">Reference proteome</keyword>
<dbReference type="InterPro" id="IPR009229">
    <property type="entry name" value="AgrD"/>
</dbReference>
<dbReference type="AlphaFoldDB" id="A0A5C4T4Y9"/>
<protein>
    <submittedName>
        <fullName evidence="1">Cyclic lactone autoinducer peptide</fullName>
    </submittedName>
</protein>
<organism evidence="1 2">
    <name type="scientific">Paenibacillus hemerocallicola</name>
    <dbReference type="NCBI Taxonomy" id="1172614"/>
    <lineage>
        <taxon>Bacteria</taxon>
        <taxon>Bacillati</taxon>
        <taxon>Bacillota</taxon>
        <taxon>Bacilli</taxon>
        <taxon>Bacillales</taxon>
        <taxon>Paenibacillaceae</taxon>
        <taxon>Paenibacillus</taxon>
    </lineage>
</organism>